<evidence type="ECO:0000256" key="6">
    <source>
        <dbReference type="ARBA" id="ARBA00035254"/>
    </source>
</evidence>
<accession>A0A932VPJ7</accession>
<comment type="similarity">
    <text evidence="1 7">Belongs to the universal ribosomal protein uS4 family.</text>
</comment>
<dbReference type="PANTHER" id="PTHR11831:SF4">
    <property type="entry name" value="SMALL RIBOSOMAL SUBUNIT PROTEIN US4M"/>
    <property type="match status" value="1"/>
</dbReference>
<protein>
    <recommendedName>
        <fullName evidence="6 7">Small ribosomal subunit protein uS4</fullName>
    </recommendedName>
</protein>
<dbReference type="GO" id="GO:0006412">
    <property type="term" value="P:translation"/>
    <property type="evidence" value="ECO:0007669"/>
    <property type="project" value="UniProtKB-UniRule"/>
</dbReference>
<gene>
    <name evidence="7 10" type="primary">rpsD</name>
    <name evidence="10" type="ORF">HY221_01220</name>
</gene>
<comment type="function">
    <text evidence="7">With S5 and S12 plays an important role in translational accuracy.</text>
</comment>
<dbReference type="SMART" id="SM01390">
    <property type="entry name" value="Ribosomal_S4"/>
    <property type="match status" value="1"/>
</dbReference>
<feature type="domain" description="RNA-binding S4" evidence="8">
    <location>
        <begin position="100"/>
        <end position="162"/>
    </location>
</feature>
<dbReference type="PROSITE" id="PS50889">
    <property type="entry name" value="S4"/>
    <property type="match status" value="1"/>
</dbReference>
<dbReference type="HAMAP" id="MF_01306_B">
    <property type="entry name" value="Ribosomal_uS4_B"/>
    <property type="match status" value="1"/>
</dbReference>
<sequence>MANVREKVERRIGEKLFLKGDRCVGPKCAGVRRAYPPGVHGKSRSRSRNRGGSEFSLLLKEKQKVHFFYGLDDRQIKRYAAEASARQGLFSDIFLRMLEGRLDSAVWRAGFFSSRRACRQAIAHGHILVNGKSARIPSRQIRIGDTITLAERSIRTGIAPAASERLKHYEPPKWIGLDKAKGVASVRGVPEADEVGMTFDLTKIREFYSR</sequence>
<organism evidence="10 11">
    <name type="scientific">Candidatus Sungiibacteriota bacterium</name>
    <dbReference type="NCBI Taxonomy" id="2750080"/>
    <lineage>
        <taxon>Bacteria</taxon>
        <taxon>Candidatus Sungiibacteriota</taxon>
    </lineage>
</organism>
<comment type="caution">
    <text evidence="10">The sequence shown here is derived from an EMBL/GenBank/DDBJ whole genome shotgun (WGS) entry which is preliminary data.</text>
</comment>
<dbReference type="GO" id="GO:0019843">
    <property type="term" value="F:rRNA binding"/>
    <property type="evidence" value="ECO:0007669"/>
    <property type="project" value="UniProtKB-UniRule"/>
</dbReference>
<dbReference type="NCBIfam" id="NF003717">
    <property type="entry name" value="PRK05327.1"/>
    <property type="match status" value="1"/>
</dbReference>
<dbReference type="Gene3D" id="1.10.1050.10">
    <property type="entry name" value="Ribosomal Protein S4 Delta 41, Chain A, domain 1"/>
    <property type="match status" value="1"/>
</dbReference>
<keyword evidence="4 7" id="KW-0689">Ribosomal protein</keyword>
<dbReference type="PANTHER" id="PTHR11831">
    <property type="entry name" value="30S 40S RIBOSOMAL PROTEIN"/>
    <property type="match status" value="1"/>
</dbReference>
<comment type="function">
    <text evidence="7">One of the primary rRNA binding proteins, it binds directly to 16S rRNA where it nucleates assembly of the body of the 30S subunit.</text>
</comment>
<feature type="domain" description="Small ribosomal subunit protein uS4 N-terminal" evidence="9">
    <location>
        <begin position="3"/>
        <end position="99"/>
    </location>
</feature>
<evidence type="ECO:0000256" key="3">
    <source>
        <dbReference type="ARBA" id="ARBA00022884"/>
    </source>
</evidence>
<comment type="subunit">
    <text evidence="7">Part of the 30S ribosomal subunit. Contacts protein S5. The interaction surface between S4 and S5 is involved in control of translational fidelity.</text>
</comment>
<dbReference type="GO" id="GO:0042274">
    <property type="term" value="P:ribosomal small subunit biogenesis"/>
    <property type="evidence" value="ECO:0007669"/>
    <property type="project" value="TreeGrafter"/>
</dbReference>
<dbReference type="Pfam" id="PF01479">
    <property type="entry name" value="S4"/>
    <property type="match status" value="1"/>
</dbReference>
<dbReference type="Gene3D" id="3.10.290.10">
    <property type="entry name" value="RNA-binding S4 domain"/>
    <property type="match status" value="1"/>
</dbReference>
<keyword evidence="5 7" id="KW-0687">Ribonucleoprotein</keyword>
<name>A0A932VPJ7_9BACT</name>
<evidence type="ECO:0000256" key="7">
    <source>
        <dbReference type="HAMAP-Rule" id="MF_01306"/>
    </source>
</evidence>
<dbReference type="InterPro" id="IPR001912">
    <property type="entry name" value="Ribosomal_uS4_N"/>
</dbReference>
<dbReference type="InterPro" id="IPR005709">
    <property type="entry name" value="Ribosomal_uS4_bac-type"/>
</dbReference>
<dbReference type="GO" id="GO:0003735">
    <property type="term" value="F:structural constituent of ribosome"/>
    <property type="evidence" value="ECO:0007669"/>
    <property type="project" value="InterPro"/>
</dbReference>
<dbReference type="Proteomes" id="UP000753196">
    <property type="component" value="Unassembled WGS sequence"/>
</dbReference>
<proteinExistence type="inferred from homology"/>
<dbReference type="CDD" id="cd00165">
    <property type="entry name" value="S4"/>
    <property type="match status" value="1"/>
</dbReference>
<evidence type="ECO:0000256" key="1">
    <source>
        <dbReference type="ARBA" id="ARBA00007465"/>
    </source>
</evidence>
<keyword evidence="2 7" id="KW-0699">rRNA-binding</keyword>
<dbReference type="SMART" id="SM00363">
    <property type="entry name" value="S4"/>
    <property type="match status" value="1"/>
</dbReference>
<evidence type="ECO:0000313" key="11">
    <source>
        <dbReference type="Proteomes" id="UP000753196"/>
    </source>
</evidence>
<dbReference type="EMBL" id="JACQCR010000028">
    <property type="protein sequence ID" value="MBI3630942.1"/>
    <property type="molecule type" value="Genomic_DNA"/>
</dbReference>
<evidence type="ECO:0000259" key="9">
    <source>
        <dbReference type="SMART" id="SM01390"/>
    </source>
</evidence>
<dbReference type="GO" id="GO:0015935">
    <property type="term" value="C:small ribosomal subunit"/>
    <property type="evidence" value="ECO:0007669"/>
    <property type="project" value="InterPro"/>
</dbReference>
<evidence type="ECO:0000313" key="10">
    <source>
        <dbReference type="EMBL" id="MBI3630942.1"/>
    </source>
</evidence>
<dbReference type="InterPro" id="IPR002942">
    <property type="entry name" value="S4_RNA-bd"/>
</dbReference>
<evidence type="ECO:0000256" key="4">
    <source>
        <dbReference type="ARBA" id="ARBA00022980"/>
    </source>
</evidence>
<dbReference type="AlphaFoldDB" id="A0A932VPJ7"/>
<evidence type="ECO:0000256" key="2">
    <source>
        <dbReference type="ARBA" id="ARBA00022730"/>
    </source>
</evidence>
<dbReference type="Pfam" id="PF00163">
    <property type="entry name" value="Ribosomal_S4"/>
    <property type="match status" value="1"/>
</dbReference>
<dbReference type="SUPFAM" id="SSF55174">
    <property type="entry name" value="Alpha-L RNA-binding motif"/>
    <property type="match status" value="1"/>
</dbReference>
<reference evidence="10" key="1">
    <citation type="submission" date="2020-07" db="EMBL/GenBank/DDBJ databases">
        <title>Huge and variable diversity of episymbiotic CPR bacteria and DPANN archaea in groundwater ecosystems.</title>
        <authorList>
            <person name="He C.Y."/>
            <person name="Keren R."/>
            <person name="Whittaker M."/>
            <person name="Farag I.F."/>
            <person name="Doudna J."/>
            <person name="Cate J.H.D."/>
            <person name="Banfield J.F."/>
        </authorList>
    </citation>
    <scope>NUCLEOTIDE SEQUENCE</scope>
    <source>
        <strain evidence="10">NC_groundwater_973_Pr1_S-0.2um_54_13</strain>
    </source>
</reference>
<evidence type="ECO:0000259" key="8">
    <source>
        <dbReference type="SMART" id="SM00363"/>
    </source>
</evidence>
<keyword evidence="3 7" id="KW-0694">RNA-binding</keyword>
<dbReference type="InterPro" id="IPR036986">
    <property type="entry name" value="S4_RNA-bd_sf"/>
</dbReference>
<dbReference type="InterPro" id="IPR022801">
    <property type="entry name" value="Ribosomal_uS4"/>
</dbReference>
<evidence type="ECO:0000256" key="5">
    <source>
        <dbReference type="ARBA" id="ARBA00023274"/>
    </source>
</evidence>